<protein>
    <recommendedName>
        <fullName evidence="6">Mediator of RNA polymerase II transcription subunit 10</fullName>
    </recommendedName>
    <alternativeName>
        <fullName evidence="6">Mediator complex subunit 10</fullName>
    </alternativeName>
</protein>
<evidence type="ECO:0000256" key="3">
    <source>
        <dbReference type="ARBA" id="ARBA00023015"/>
    </source>
</evidence>
<evidence type="ECO:0000256" key="2">
    <source>
        <dbReference type="ARBA" id="ARBA00005389"/>
    </source>
</evidence>
<comment type="function">
    <text evidence="6">Component of the Mediator complex, a coactivator involved in the regulated transcription of nearly all RNA polymerase II-dependent genes. Mediator functions as a bridge to convey information from gene-specific regulatory proteins to the basal RNA polymerase II transcription machinery. Mediator is recruited to promoters by direct interactions with regulatory proteins and serves as a scaffold for the assembly of a functional preinitiation complex with RNA polymerase II and the general transcription factors.</text>
</comment>
<name>A0A6A6DU36_9PEZI</name>
<evidence type="ECO:0000256" key="5">
    <source>
        <dbReference type="ARBA" id="ARBA00023242"/>
    </source>
</evidence>
<evidence type="ECO:0000256" key="1">
    <source>
        <dbReference type="ARBA" id="ARBA00004123"/>
    </source>
</evidence>
<evidence type="ECO:0000313" key="7">
    <source>
        <dbReference type="EMBL" id="KAF2183217.1"/>
    </source>
</evidence>
<keyword evidence="8" id="KW-1185">Reference proteome</keyword>
<keyword evidence="6" id="KW-0010">Activator</keyword>
<dbReference type="GO" id="GO:0003712">
    <property type="term" value="F:transcription coregulator activity"/>
    <property type="evidence" value="ECO:0007669"/>
    <property type="project" value="InterPro"/>
</dbReference>
<comment type="subcellular location">
    <subcellularLocation>
        <location evidence="1 6">Nucleus</location>
    </subcellularLocation>
</comment>
<dbReference type="InterPro" id="IPR019145">
    <property type="entry name" value="Mediator_Med10"/>
</dbReference>
<evidence type="ECO:0000256" key="4">
    <source>
        <dbReference type="ARBA" id="ARBA00023163"/>
    </source>
</evidence>
<proteinExistence type="inferred from homology"/>
<dbReference type="OrthoDB" id="337270at2759"/>
<dbReference type="GO" id="GO:0006357">
    <property type="term" value="P:regulation of transcription by RNA polymerase II"/>
    <property type="evidence" value="ECO:0007669"/>
    <property type="project" value="InterPro"/>
</dbReference>
<dbReference type="Pfam" id="PF09748">
    <property type="entry name" value="Med10"/>
    <property type="match status" value="1"/>
</dbReference>
<evidence type="ECO:0000256" key="6">
    <source>
        <dbReference type="RuleBase" id="RU364146"/>
    </source>
</evidence>
<comment type="similarity">
    <text evidence="2 6">Belongs to the Mediator complex subunit 10 family.</text>
</comment>
<dbReference type="GO" id="GO:0016592">
    <property type="term" value="C:mediator complex"/>
    <property type="evidence" value="ECO:0007669"/>
    <property type="project" value="InterPro"/>
</dbReference>
<reference evidence="7" key="1">
    <citation type="journal article" date="2020" name="Stud. Mycol.">
        <title>101 Dothideomycetes genomes: a test case for predicting lifestyles and emergence of pathogens.</title>
        <authorList>
            <person name="Haridas S."/>
            <person name="Albert R."/>
            <person name="Binder M."/>
            <person name="Bloem J."/>
            <person name="Labutti K."/>
            <person name="Salamov A."/>
            <person name="Andreopoulos B."/>
            <person name="Baker S."/>
            <person name="Barry K."/>
            <person name="Bills G."/>
            <person name="Bluhm B."/>
            <person name="Cannon C."/>
            <person name="Castanera R."/>
            <person name="Culley D."/>
            <person name="Daum C."/>
            <person name="Ezra D."/>
            <person name="Gonzalez J."/>
            <person name="Henrissat B."/>
            <person name="Kuo A."/>
            <person name="Liang C."/>
            <person name="Lipzen A."/>
            <person name="Lutzoni F."/>
            <person name="Magnuson J."/>
            <person name="Mondo S."/>
            <person name="Nolan M."/>
            <person name="Ohm R."/>
            <person name="Pangilinan J."/>
            <person name="Park H.-J."/>
            <person name="Ramirez L."/>
            <person name="Alfaro M."/>
            <person name="Sun H."/>
            <person name="Tritt A."/>
            <person name="Yoshinaga Y."/>
            <person name="Zwiers L.-H."/>
            <person name="Turgeon B."/>
            <person name="Goodwin S."/>
            <person name="Spatafora J."/>
            <person name="Crous P."/>
            <person name="Grigoriev I."/>
        </authorList>
    </citation>
    <scope>NUCLEOTIDE SEQUENCE</scope>
    <source>
        <strain evidence="7">CBS 207.26</strain>
    </source>
</reference>
<dbReference type="Proteomes" id="UP000800200">
    <property type="component" value="Unassembled WGS sequence"/>
</dbReference>
<evidence type="ECO:0000313" key="8">
    <source>
        <dbReference type="Proteomes" id="UP000800200"/>
    </source>
</evidence>
<comment type="subunit">
    <text evidence="6">Component of the Mediator complex.</text>
</comment>
<dbReference type="EMBL" id="ML994644">
    <property type="protein sequence ID" value="KAF2183217.1"/>
    <property type="molecule type" value="Genomic_DNA"/>
</dbReference>
<dbReference type="AlphaFoldDB" id="A0A6A6DU36"/>
<keyword evidence="3 6" id="KW-0805">Transcription regulation</keyword>
<organism evidence="7 8">
    <name type="scientific">Zopfia rhizophila CBS 207.26</name>
    <dbReference type="NCBI Taxonomy" id="1314779"/>
    <lineage>
        <taxon>Eukaryota</taxon>
        <taxon>Fungi</taxon>
        <taxon>Dikarya</taxon>
        <taxon>Ascomycota</taxon>
        <taxon>Pezizomycotina</taxon>
        <taxon>Dothideomycetes</taxon>
        <taxon>Dothideomycetes incertae sedis</taxon>
        <taxon>Zopfiaceae</taxon>
        <taxon>Zopfia</taxon>
    </lineage>
</organism>
<accession>A0A6A6DU36</accession>
<sequence>MLSGTTGLDQSINTVQDRLKRIVQNLYSLIVQGLDHQGNATQNAMKVEIHRLVVNLVELSRTAPGVAVDIPPEIIHYVEQSRNPDIFTREFVELSQRMNQMLKGRSLAFAEMRDILARDIVSARVELQDDVRRVIESTGSTIEA</sequence>
<keyword evidence="5 6" id="KW-0539">Nucleus</keyword>
<gene>
    <name evidence="6" type="primary">MED10</name>
    <name evidence="7" type="ORF">K469DRAFT_728250</name>
</gene>
<keyword evidence="4 6" id="KW-0804">Transcription</keyword>